<evidence type="ECO:0000259" key="1">
    <source>
        <dbReference type="PROSITE" id="PS50057"/>
    </source>
</evidence>
<evidence type="ECO:0000313" key="2">
    <source>
        <dbReference type="EMBL" id="KAK7020627.1"/>
    </source>
</evidence>
<dbReference type="AlphaFoldDB" id="A0AAN8WML3"/>
<dbReference type="CDD" id="cd13205">
    <property type="entry name" value="FERM_C_fermitin"/>
    <property type="match status" value="1"/>
</dbReference>
<dbReference type="GO" id="GO:0030055">
    <property type="term" value="C:cell-substrate junction"/>
    <property type="evidence" value="ECO:0007669"/>
    <property type="project" value="TreeGrafter"/>
</dbReference>
<dbReference type="GO" id="GO:0005178">
    <property type="term" value="F:integrin binding"/>
    <property type="evidence" value="ECO:0007669"/>
    <property type="project" value="TreeGrafter"/>
</dbReference>
<dbReference type="Pfam" id="PF00373">
    <property type="entry name" value="FERM_M"/>
    <property type="match status" value="1"/>
</dbReference>
<dbReference type="GO" id="GO:0007229">
    <property type="term" value="P:integrin-mediated signaling pathway"/>
    <property type="evidence" value="ECO:0007669"/>
    <property type="project" value="InterPro"/>
</dbReference>
<sequence>GVQRILEAHANVKDLPLNDAKLQYIRAWQALPEYGIALFLVKHMGHKREELLGVAFNRIMRMEPNTGDHIKTWRYNTMKAWNVNWETRHMMIQFEEDNVVFSCLTADCKVVHEFIGGYIFLSMRTKDANQNLDDELFHKLTGGWV</sequence>
<name>A0AAN8WML3_HALRR</name>
<dbReference type="InterPro" id="IPR019748">
    <property type="entry name" value="FERM_central"/>
</dbReference>
<dbReference type="Gene3D" id="2.30.29.30">
    <property type="entry name" value="Pleckstrin-homology domain (PH domain)/Phosphotyrosine-binding domain (PTB)"/>
    <property type="match status" value="1"/>
</dbReference>
<comment type="caution">
    <text evidence="2">The sequence shown here is derived from an EMBL/GenBank/DDBJ whole genome shotgun (WGS) entry which is preliminary data.</text>
</comment>
<dbReference type="Proteomes" id="UP001381693">
    <property type="component" value="Unassembled WGS sequence"/>
</dbReference>
<feature type="non-terminal residue" evidence="2">
    <location>
        <position position="1"/>
    </location>
</feature>
<dbReference type="SUPFAM" id="SSF50729">
    <property type="entry name" value="PH domain-like"/>
    <property type="match status" value="1"/>
</dbReference>
<reference evidence="2 3" key="1">
    <citation type="submission" date="2023-11" db="EMBL/GenBank/DDBJ databases">
        <title>Halocaridina rubra genome assembly.</title>
        <authorList>
            <person name="Smith C."/>
        </authorList>
    </citation>
    <scope>NUCLEOTIDE SEQUENCE [LARGE SCALE GENOMIC DNA]</scope>
    <source>
        <strain evidence="2">EP-1</strain>
        <tissue evidence="2">Whole</tissue>
    </source>
</reference>
<dbReference type="GO" id="GO:0007160">
    <property type="term" value="P:cell-matrix adhesion"/>
    <property type="evidence" value="ECO:0007669"/>
    <property type="project" value="TreeGrafter"/>
</dbReference>
<dbReference type="EMBL" id="JAXCGZ010022944">
    <property type="protein sequence ID" value="KAK7020627.1"/>
    <property type="molecule type" value="Genomic_DNA"/>
</dbReference>
<dbReference type="PANTHER" id="PTHR16160:SF13">
    <property type="entry name" value="FERMITIN 2-RELATED"/>
    <property type="match status" value="1"/>
</dbReference>
<dbReference type="PROSITE" id="PS50057">
    <property type="entry name" value="FERM_3"/>
    <property type="match status" value="1"/>
</dbReference>
<keyword evidence="3" id="KW-1185">Reference proteome</keyword>
<dbReference type="PANTHER" id="PTHR16160">
    <property type="entry name" value="FERMITIN 2-RELATED"/>
    <property type="match status" value="1"/>
</dbReference>
<dbReference type="InterPro" id="IPR000299">
    <property type="entry name" value="FERM_domain"/>
</dbReference>
<proteinExistence type="predicted"/>
<evidence type="ECO:0000313" key="3">
    <source>
        <dbReference type="Proteomes" id="UP001381693"/>
    </source>
</evidence>
<dbReference type="InterPro" id="IPR011993">
    <property type="entry name" value="PH-like_dom_sf"/>
</dbReference>
<gene>
    <name evidence="2" type="primary">FERMT2</name>
    <name evidence="2" type="ORF">SK128_010769</name>
</gene>
<feature type="domain" description="FERM" evidence="1">
    <location>
        <begin position="1"/>
        <end position="126"/>
    </location>
</feature>
<accession>A0AAN8WML3</accession>
<dbReference type="InterPro" id="IPR037843">
    <property type="entry name" value="Kindlin/fermitin"/>
</dbReference>
<organism evidence="2 3">
    <name type="scientific">Halocaridina rubra</name>
    <name type="common">Hawaiian red shrimp</name>
    <dbReference type="NCBI Taxonomy" id="373956"/>
    <lineage>
        <taxon>Eukaryota</taxon>
        <taxon>Metazoa</taxon>
        <taxon>Ecdysozoa</taxon>
        <taxon>Arthropoda</taxon>
        <taxon>Crustacea</taxon>
        <taxon>Multicrustacea</taxon>
        <taxon>Malacostraca</taxon>
        <taxon>Eumalacostraca</taxon>
        <taxon>Eucarida</taxon>
        <taxon>Decapoda</taxon>
        <taxon>Pleocyemata</taxon>
        <taxon>Caridea</taxon>
        <taxon>Atyoidea</taxon>
        <taxon>Atyidae</taxon>
        <taxon>Halocaridina</taxon>
    </lineage>
</organism>
<protein>
    <submittedName>
        <fullName evidence="2">Fermitin 2</fullName>
    </submittedName>
</protein>